<accession>G8LPK0</accession>
<evidence type="ECO:0000313" key="1">
    <source>
        <dbReference type="EMBL" id="AEW74925.1"/>
    </source>
</evidence>
<dbReference type="EMBL" id="CP002886">
    <property type="protein sequence ID" value="AEW74925.1"/>
    <property type="molecule type" value="Genomic_DNA"/>
</dbReference>
<dbReference type="HOGENOM" id="CLU_2824339_0_0_6"/>
<organism evidence="1 2">
    <name type="scientific">Enterobacter ludwigii</name>
    <dbReference type="NCBI Taxonomy" id="299767"/>
    <lineage>
        <taxon>Bacteria</taxon>
        <taxon>Pseudomonadati</taxon>
        <taxon>Pseudomonadota</taxon>
        <taxon>Gammaproteobacteria</taxon>
        <taxon>Enterobacterales</taxon>
        <taxon>Enterobacteriaceae</taxon>
        <taxon>Enterobacter</taxon>
        <taxon>Enterobacter cloacae complex</taxon>
    </lineage>
</organism>
<evidence type="ECO:0000313" key="2">
    <source>
        <dbReference type="Proteomes" id="UP000007838"/>
    </source>
</evidence>
<proteinExistence type="predicted"/>
<name>G8LPK0_9ENTR</name>
<reference evidence="1 2" key="1">
    <citation type="journal article" date="2011" name="Stand. Genomic Sci.">
        <title>Complete genome of the onion pathogen Enterobacter cloacae EcWSU1.</title>
        <authorList>
            <person name="Humann J.L."/>
            <person name="Wildung M."/>
            <person name="Cheng C.H."/>
            <person name="Lee T."/>
            <person name="Stewart J.E."/>
            <person name="Drew J.C."/>
            <person name="Triplett E.W."/>
            <person name="Main D."/>
            <person name="Schroeder B.K."/>
        </authorList>
    </citation>
    <scope>NUCLEOTIDE SEQUENCE [LARGE SCALE GENOMIC DNA]</scope>
    <source>
        <strain evidence="1 2">EcWSU1</strain>
    </source>
</reference>
<dbReference type="AlphaFoldDB" id="G8LPK0"/>
<protein>
    <submittedName>
        <fullName evidence="1">Uncharacterized protein</fullName>
    </submittedName>
</protein>
<dbReference type="Proteomes" id="UP000007838">
    <property type="component" value="Chromosome"/>
</dbReference>
<sequence length="66" mass="7134">MPFLLTGCCGVVLSAFALIVVLHDLLIFTSAEPSCCQKGQQCDVLACRFSYESGIVERVVALAQRL</sequence>
<gene>
    <name evidence="1" type="ORF">EcWSU1_03497</name>
</gene>
<dbReference type="KEGG" id="eec:EcWSU1_03497"/>